<dbReference type="RefSeq" id="XP_025047912.1">
    <property type="nucleotide sequence ID" value="XM_025192127.1"/>
</dbReference>
<feature type="region of interest" description="Disordered" evidence="1">
    <location>
        <begin position="1"/>
        <end position="55"/>
    </location>
</feature>
<dbReference type="GeneID" id="112548049"/>
<evidence type="ECO:0000313" key="3">
    <source>
        <dbReference type="RefSeq" id="XP_025047912.1"/>
    </source>
</evidence>
<evidence type="ECO:0000313" key="2">
    <source>
        <dbReference type="Proteomes" id="UP000189705"/>
    </source>
</evidence>
<feature type="region of interest" description="Disordered" evidence="1">
    <location>
        <begin position="208"/>
        <end position="231"/>
    </location>
</feature>
<dbReference type="Proteomes" id="UP000189705">
    <property type="component" value="Unplaced"/>
</dbReference>
<organism evidence="2 3">
    <name type="scientific">Alligator sinensis</name>
    <name type="common">Chinese alligator</name>
    <dbReference type="NCBI Taxonomy" id="38654"/>
    <lineage>
        <taxon>Eukaryota</taxon>
        <taxon>Metazoa</taxon>
        <taxon>Chordata</taxon>
        <taxon>Craniata</taxon>
        <taxon>Vertebrata</taxon>
        <taxon>Euteleostomi</taxon>
        <taxon>Archelosauria</taxon>
        <taxon>Archosauria</taxon>
        <taxon>Crocodylia</taxon>
        <taxon>Alligatoridae</taxon>
        <taxon>Alligatorinae</taxon>
        <taxon>Alligator</taxon>
    </lineage>
</organism>
<name>A0A3Q0FKY4_ALLSI</name>
<reference evidence="3" key="1">
    <citation type="submission" date="2025-08" db="UniProtKB">
        <authorList>
            <consortium name="RefSeq"/>
        </authorList>
    </citation>
    <scope>IDENTIFICATION</scope>
</reference>
<accession>A0A3Q0FKY4</accession>
<protein>
    <submittedName>
        <fullName evidence="3">Uncharacterized protein LOC112548049</fullName>
    </submittedName>
</protein>
<dbReference type="AlphaFoldDB" id="A0A3Q0FKY4"/>
<evidence type="ECO:0000256" key="1">
    <source>
        <dbReference type="SAM" id="MobiDB-lite"/>
    </source>
</evidence>
<dbReference type="InParanoid" id="A0A3Q0FKY4"/>
<keyword evidence="2" id="KW-1185">Reference proteome</keyword>
<proteinExistence type="predicted"/>
<gene>
    <name evidence="3" type="primary">LOC112548049</name>
</gene>
<sequence length="231" mass="26240">MEGRNNLPPPPAQLIHQGGVEESNHTPDGDRGQNPGQRGGAFQSLDQAVEKPDNPLEPVLLLQERLVEDQELFSQVHQNRTKMQGYYRKTVEDDREEMVENIWKRKDGDRLFRGENTTVKTGTDSSETGATTMTMTTTMRMRDQEAAVFGRRKKRFFWPSYKAFNGSAHKEGEAFRLSKAQSHNSQSILDLSQSVLKEDSWNWHSLLPNRGQAGSPTENVPFPATIKFDNH</sequence>
<dbReference type="KEGG" id="asn:112548049"/>
<feature type="compositionally biased region" description="Basic and acidic residues" evidence="1">
    <location>
        <begin position="22"/>
        <end position="31"/>
    </location>
</feature>